<dbReference type="SUPFAM" id="SSF47413">
    <property type="entry name" value="lambda repressor-like DNA-binding domains"/>
    <property type="match status" value="1"/>
</dbReference>
<reference evidence="4" key="1">
    <citation type="journal article" date="2019" name="Int. J. Syst. Evol. Microbiol.">
        <title>The Global Catalogue of Microorganisms (GCM) 10K type strain sequencing project: providing services to taxonomists for standard genome sequencing and annotation.</title>
        <authorList>
            <consortium name="The Broad Institute Genomics Platform"/>
            <consortium name="The Broad Institute Genome Sequencing Center for Infectious Disease"/>
            <person name="Wu L."/>
            <person name="Ma J."/>
        </authorList>
    </citation>
    <scope>NUCLEOTIDE SEQUENCE [LARGE SCALE GENOMIC DNA]</scope>
    <source>
        <strain evidence="4">JCM 17923</strain>
    </source>
</reference>
<evidence type="ECO:0000313" key="4">
    <source>
        <dbReference type="Proteomes" id="UP001501153"/>
    </source>
</evidence>
<accession>A0ABP8ICU1</accession>
<dbReference type="EMBL" id="BAABGZ010000018">
    <property type="protein sequence ID" value="GAA4355752.1"/>
    <property type="molecule type" value="Genomic_DNA"/>
</dbReference>
<comment type="caution">
    <text evidence="3">The sequence shown here is derived from an EMBL/GenBank/DDBJ whole genome shotgun (WGS) entry which is preliminary data.</text>
</comment>
<organism evidence="3 4">
    <name type="scientific">Hymenobacter saemangeumensis</name>
    <dbReference type="NCBI Taxonomy" id="1084522"/>
    <lineage>
        <taxon>Bacteria</taxon>
        <taxon>Pseudomonadati</taxon>
        <taxon>Bacteroidota</taxon>
        <taxon>Cytophagia</taxon>
        <taxon>Cytophagales</taxon>
        <taxon>Hymenobacteraceae</taxon>
        <taxon>Hymenobacter</taxon>
    </lineage>
</organism>
<feature type="region of interest" description="Disordered" evidence="1">
    <location>
        <begin position="75"/>
        <end position="163"/>
    </location>
</feature>
<name>A0ABP8ICU1_9BACT</name>
<dbReference type="SMART" id="SM00530">
    <property type="entry name" value="HTH_XRE"/>
    <property type="match status" value="1"/>
</dbReference>
<dbReference type="InterPro" id="IPR001387">
    <property type="entry name" value="Cro/C1-type_HTH"/>
</dbReference>
<dbReference type="Proteomes" id="UP001501153">
    <property type="component" value="Unassembled WGS sequence"/>
</dbReference>
<protein>
    <recommendedName>
        <fullName evidence="2">HTH cro/C1-type domain-containing protein</fullName>
    </recommendedName>
</protein>
<feature type="domain" description="HTH cro/C1-type" evidence="2">
    <location>
        <begin position="8"/>
        <end position="63"/>
    </location>
</feature>
<dbReference type="CDD" id="cd00093">
    <property type="entry name" value="HTH_XRE"/>
    <property type="match status" value="1"/>
</dbReference>
<sequence>MEHMVDRIRLILQARQLSPTQFADAIGAARPVISHILSGRNKPSLEVVQKILAAFPELSMAWLLNGIGEMTLGTAAADAESPSESAPAPVSPPAAPTQGQAPSPAPPRRASRPVPDAAETVPVAPKPRKTSPMPPLQRFTGGSGPAIPVPEPTAPPRLNTSPAAPVEAVPRETEPLPGALTAQAMGQPTANALMASAEKPIRRIVIFYQDGSFADFRPE</sequence>
<evidence type="ECO:0000259" key="2">
    <source>
        <dbReference type="PROSITE" id="PS50943"/>
    </source>
</evidence>
<dbReference type="InterPro" id="IPR010982">
    <property type="entry name" value="Lambda_DNA-bd_dom_sf"/>
</dbReference>
<evidence type="ECO:0000256" key="1">
    <source>
        <dbReference type="SAM" id="MobiDB-lite"/>
    </source>
</evidence>
<evidence type="ECO:0000313" key="3">
    <source>
        <dbReference type="EMBL" id="GAA4355752.1"/>
    </source>
</evidence>
<keyword evidence="4" id="KW-1185">Reference proteome</keyword>
<dbReference type="Pfam" id="PF01381">
    <property type="entry name" value="HTH_3"/>
    <property type="match status" value="1"/>
</dbReference>
<feature type="compositionally biased region" description="Low complexity" evidence="1">
    <location>
        <begin position="75"/>
        <end position="88"/>
    </location>
</feature>
<gene>
    <name evidence="3" type="ORF">GCM10023185_18900</name>
</gene>
<dbReference type="Gene3D" id="1.10.260.40">
    <property type="entry name" value="lambda repressor-like DNA-binding domains"/>
    <property type="match status" value="1"/>
</dbReference>
<proteinExistence type="predicted"/>
<dbReference type="PROSITE" id="PS50943">
    <property type="entry name" value="HTH_CROC1"/>
    <property type="match status" value="1"/>
</dbReference>